<keyword evidence="20" id="KW-1185">Reference proteome</keyword>
<evidence type="ECO:0000256" key="4">
    <source>
        <dbReference type="ARBA" id="ARBA00005501"/>
    </source>
</evidence>
<dbReference type="GO" id="GO:0044732">
    <property type="term" value="C:mitotic spindle pole body"/>
    <property type="evidence" value="ECO:0007669"/>
    <property type="project" value="TreeGrafter"/>
</dbReference>
<evidence type="ECO:0000256" key="3">
    <source>
        <dbReference type="ARBA" id="ARBA00004629"/>
    </source>
</evidence>
<dbReference type="Pfam" id="PF08654">
    <property type="entry name" value="DASH_Dad2"/>
    <property type="match status" value="1"/>
</dbReference>
<sequence>MSRPSTLHSARGSLYAPAPPQPLGSSGGAPPPTGAAARLAAKQAELEGLRQLREQSARLARDVEALGDGIDQLVGGGDAVAAVLSSWQGVFRAIQLARASSTVAPLPEGVPPPANELEEQEAESRRTVPETLVRIPVEGAQARPEEQ</sequence>
<keyword evidence="13" id="KW-0206">Cytoskeleton</keyword>
<keyword evidence="10" id="KW-0498">Mitosis</keyword>
<keyword evidence="15" id="KW-0131">Cell cycle</keyword>
<dbReference type="GO" id="GO:0042729">
    <property type="term" value="C:DASH complex"/>
    <property type="evidence" value="ECO:0007669"/>
    <property type="project" value="InterPro"/>
</dbReference>
<evidence type="ECO:0000256" key="18">
    <source>
        <dbReference type="SAM" id="MobiDB-lite"/>
    </source>
</evidence>
<comment type="similarity">
    <text evidence="4">Belongs to the DASH complex DAD2 family.</text>
</comment>
<dbReference type="GeneID" id="37269393"/>
<dbReference type="InterPro" id="IPR013963">
    <property type="entry name" value="DASH_Dad2"/>
</dbReference>
<gene>
    <name evidence="19" type="ORF">FA09DRAFT_328637</name>
</gene>
<evidence type="ECO:0000256" key="6">
    <source>
        <dbReference type="ARBA" id="ARBA00022454"/>
    </source>
</evidence>
<evidence type="ECO:0000256" key="7">
    <source>
        <dbReference type="ARBA" id="ARBA00022490"/>
    </source>
</evidence>
<proteinExistence type="inferred from homology"/>
<protein>
    <recommendedName>
        <fullName evidence="5">DASH complex subunit DAD2</fullName>
    </recommendedName>
    <alternativeName>
        <fullName evidence="17">Outer kinetochore protein DAD2</fullName>
    </alternativeName>
</protein>
<evidence type="ECO:0000256" key="12">
    <source>
        <dbReference type="ARBA" id="ARBA00022838"/>
    </source>
</evidence>
<evidence type="ECO:0000313" key="19">
    <source>
        <dbReference type="EMBL" id="PWN99862.1"/>
    </source>
</evidence>
<keyword evidence="16" id="KW-0137">Centromere</keyword>
<evidence type="ECO:0000256" key="15">
    <source>
        <dbReference type="ARBA" id="ARBA00023306"/>
    </source>
</evidence>
<dbReference type="GO" id="GO:1990023">
    <property type="term" value="C:mitotic spindle midzone"/>
    <property type="evidence" value="ECO:0007669"/>
    <property type="project" value="TreeGrafter"/>
</dbReference>
<keyword evidence="6" id="KW-0158">Chromosome</keyword>
<dbReference type="GO" id="GO:0008608">
    <property type="term" value="P:attachment of spindle microtubules to kinetochore"/>
    <property type="evidence" value="ECO:0007669"/>
    <property type="project" value="TreeGrafter"/>
</dbReference>
<name>A0A316ZG16_9BASI</name>
<evidence type="ECO:0000256" key="1">
    <source>
        <dbReference type="ARBA" id="ARBA00004123"/>
    </source>
</evidence>
<keyword evidence="8" id="KW-0132">Cell division</keyword>
<feature type="region of interest" description="Disordered" evidence="18">
    <location>
        <begin position="105"/>
        <end position="147"/>
    </location>
</feature>
<dbReference type="RefSeq" id="XP_025600141.1">
    <property type="nucleotide sequence ID" value="XM_025741849.1"/>
</dbReference>
<evidence type="ECO:0000256" key="17">
    <source>
        <dbReference type="ARBA" id="ARBA00030568"/>
    </source>
</evidence>
<dbReference type="AlphaFoldDB" id="A0A316ZG16"/>
<keyword evidence="14" id="KW-0539">Nucleus</keyword>
<reference evidence="19 20" key="1">
    <citation type="journal article" date="2018" name="Mol. Biol. Evol.">
        <title>Broad Genomic Sampling Reveals a Smut Pathogenic Ancestry of the Fungal Clade Ustilaginomycotina.</title>
        <authorList>
            <person name="Kijpornyongpan T."/>
            <person name="Mondo S.J."/>
            <person name="Barry K."/>
            <person name="Sandor L."/>
            <person name="Lee J."/>
            <person name="Lipzen A."/>
            <person name="Pangilinan J."/>
            <person name="LaButti K."/>
            <person name="Hainaut M."/>
            <person name="Henrissat B."/>
            <person name="Grigoriev I.V."/>
            <person name="Spatafora J.W."/>
            <person name="Aime M.C."/>
        </authorList>
    </citation>
    <scope>NUCLEOTIDE SEQUENCE [LARGE SCALE GENOMIC DNA]</scope>
    <source>
        <strain evidence="19 20">MCA 4186</strain>
    </source>
</reference>
<dbReference type="Proteomes" id="UP000245946">
    <property type="component" value="Unassembled WGS sequence"/>
</dbReference>
<dbReference type="GO" id="GO:0051301">
    <property type="term" value="P:cell division"/>
    <property type="evidence" value="ECO:0007669"/>
    <property type="project" value="UniProtKB-KW"/>
</dbReference>
<evidence type="ECO:0000256" key="11">
    <source>
        <dbReference type="ARBA" id="ARBA00022829"/>
    </source>
</evidence>
<feature type="region of interest" description="Disordered" evidence="18">
    <location>
        <begin position="1"/>
        <end position="40"/>
    </location>
</feature>
<dbReference type="EMBL" id="KZ819287">
    <property type="protein sequence ID" value="PWN99862.1"/>
    <property type="molecule type" value="Genomic_DNA"/>
</dbReference>
<keyword evidence="12" id="KW-0995">Kinetochore</keyword>
<evidence type="ECO:0000256" key="16">
    <source>
        <dbReference type="ARBA" id="ARBA00023328"/>
    </source>
</evidence>
<comment type="subcellular location">
    <subcellularLocation>
        <location evidence="3">Chromosome</location>
        <location evidence="3">Centromere</location>
        <location evidence="3">Kinetochore</location>
    </subcellularLocation>
    <subcellularLocation>
        <location evidence="2">Cytoplasm</location>
        <location evidence="2">Cytoskeleton</location>
        <location evidence="2">Spindle</location>
    </subcellularLocation>
    <subcellularLocation>
        <location evidence="1">Nucleus</location>
    </subcellularLocation>
</comment>
<evidence type="ECO:0000256" key="8">
    <source>
        <dbReference type="ARBA" id="ARBA00022618"/>
    </source>
</evidence>
<dbReference type="PANTHER" id="PTHR28036:SF1">
    <property type="entry name" value="DASH COMPLEX SUBUNIT DAD2"/>
    <property type="match status" value="1"/>
</dbReference>
<evidence type="ECO:0000256" key="9">
    <source>
        <dbReference type="ARBA" id="ARBA00022701"/>
    </source>
</evidence>
<evidence type="ECO:0000256" key="13">
    <source>
        <dbReference type="ARBA" id="ARBA00023212"/>
    </source>
</evidence>
<dbReference type="STRING" id="58919.A0A316ZG16"/>
<evidence type="ECO:0000313" key="20">
    <source>
        <dbReference type="Proteomes" id="UP000245946"/>
    </source>
</evidence>
<keyword evidence="7" id="KW-0963">Cytoplasm</keyword>
<dbReference type="GO" id="GO:0000278">
    <property type="term" value="P:mitotic cell cycle"/>
    <property type="evidence" value="ECO:0007669"/>
    <property type="project" value="InterPro"/>
</dbReference>
<evidence type="ECO:0000256" key="10">
    <source>
        <dbReference type="ARBA" id="ARBA00022776"/>
    </source>
</evidence>
<keyword evidence="11" id="KW-0159">Chromosome partition</keyword>
<keyword evidence="9" id="KW-0493">Microtubule</keyword>
<dbReference type="OrthoDB" id="3230169at2759"/>
<dbReference type="PANTHER" id="PTHR28036">
    <property type="entry name" value="DASH COMPLEX SUBUNIT DAD2"/>
    <property type="match status" value="1"/>
</dbReference>
<dbReference type="GO" id="GO:0005874">
    <property type="term" value="C:microtubule"/>
    <property type="evidence" value="ECO:0007669"/>
    <property type="project" value="UniProtKB-KW"/>
</dbReference>
<evidence type="ECO:0000256" key="2">
    <source>
        <dbReference type="ARBA" id="ARBA00004186"/>
    </source>
</evidence>
<organism evidence="19 20">
    <name type="scientific">Tilletiopsis washingtonensis</name>
    <dbReference type="NCBI Taxonomy" id="58919"/>
    <lineage>
        <taxon>Eukaryota</taxon>
        <taxon>Fungi</taxon>
        <taxon>Dikarya</taxon>
        <taxon>Basidiomycota</taxon>
        <taxon>Ustilaginomycotina</taxon>
        <taxon>Exobasidiomycetes</taxon>
        <taxon>Entylomatales</taxon>
        <taxon>Entylomatales incertae sedis</taxon>
        <taxon>Tilletiopsis</taxon>
    </lineage>
</organism>
<evidence type="ECO:0000256" key="5">
    <source>
        <dbReference type="ARBA" id="ARBA00020260"/>
    </source>
</evidence>
<accession>A0A316ZG16</accession>
<evidence type="ECO:0000256" key="14">
    <source>
        <dbReference type="ARBA" id="ARBA00023242"/>
    </source>
</evidence>